<dbReference type="OrthoDB" id="9774454at2"/>
<proteinExistence type="predicted"/>
<protein>
    <submittedName>
        <fullName evidence="3">Molybdopterin dehydrogenase, FAD-binding protein</fullName>
    </submittedName>
</protein>
<feature type="domain" description="FAD-binding PCMH-type" evidence="2">
    <location>
        <begin position="1"/>
        <end position="222"/>
    </location>
</feature>
<dbReference type="PANTHER" id="PTHR42659">
    <property type="entry name" value="XANTHINE DEHYDROGENASE SUBUNIT C-RELATED"/>
    <property type="match status" value="1"/>
</dbReference>
<dbReference type="InterPro" id="IPR036683">
    <property type="entry name" value="CO_DH_flav_C_dom_sf"/>
</dbReference>
<dbReference type="InterPro" id="IPR005107">
    <property type="entry name" value="CO_DH_flav_C"/>
</dbReference>
<dbReference type="InterPro" id="IPR016167">
    <property type="entry name" value="FAD-bd_PCMH_sub1"/>
</dbReference>
<sequence>MRPFEYVSPNSKSQAIGLLGATWGNTEILAGGTDLLALMKDDVVAPKRLVNIKDIGDLRGVSSNAQGCRIGALTTLGELADDENVKKNYPALSEALLEAASPQIRNMATLGGNLCQRPRCWYFRNGLGLLPKDEAGKELVAAGENRYHAILGNQGAAKFVSPSTVVPILIAYGAKIRLEGPKGKRELPLEKFFVIPKTDSEREHDLRPNEIVTEILIPPPSDVKAAHYEIRQKEAFDWPLAVAAVALKMQGSTVHSSRIVLGYVAPVPWPSAEAEHILVGKPVNKETAEKAADAALSKATPLSHNAYKAKLAKVAVTRAILKAAGGAA</sequence>
<dbReference type="SMART" id="SM01092">
    <property type="entry name" value="CO_deh_flav_C"/>
    <property type="match status" value="1"/>
</dbReference>
<dbReference type="Gene3D" id="3.30.43.10">
    <property type="entry name" value="Uridine Diphospho-n-acetylenolpyruvylglucosamine Reductase, domain 2"/>
    <property type="match status" value="1"/>
</dbReference>
<evidence type="ECO:0000256" key="1">
    <source>
        <dbReference type="ARBA" id="ARBA00022827"/>
    </source>
</evidence>
<keyword evidence="1" id="KW-0274">FAD</keyword>
<evidence type="ECO:0000259" key="2">
    <source>
        <dbReference type="PROSITE" id="PS51387"/>
    </source>
</evidence>
<name>A0A2U3K5Z9_9BACT</name>
<dbReference type="PANTHER" id="PTHR42659:SF9">
    <property type="entry name" value="XANTHINE DEHYDROGENASE FAD-BINDING SUBUNIT XDHB-RELATED"/>
    <property type="match status" value="1"/>
</dbReference>
<dbReference type="InterPro" id="IPR016166">
    <property type="entry name" value="FAD-bd_PCMH"/>
</dbReference>
<dbReference type="Proteomes" id="UP000238701">
    <property type="component" value="Unassembled WGS sequence"/>
</dbReference>
<gene>
    <name evidence="3" type="ORF">SBA1_140004</name>
</gene>
<dbReference type="Pfam" id="PF03450">
    <property type="entry name" value="CO_deh_flav_C"/>
    <property type="match status" value="1"/>
</dbReference>
<evidence type="ECO:0000313" key="4">
    <source>
        <dbReference type="Proteomes" id="UP000238701"/>
    </source>
</evidence>
<dbReference type="Gene3D" id="3.30.465.10">
    <property type="match status" value="1"/>
</dbReference>
<dbReference type="SUPFAM" id="SSF56176">
    <property type="entry name" value="FAD-binding/transporter-associated domain-like"/>
    <property type="match status" value="1"/>
</dbReference>
<accession>A0A2U3K5Z9</accession>
<dbReference type="InterPro" id="IPR002346">
    <property type="entry name" value="Mopterin_DH_FAD-bd"/>
</dbReference>
<dbReference type="PROSITE" id="PS51387">
    <property type="entry name" value="FAD_PCMH"/>
    <property type="match status" value="1"/>
</dbReference>
<reference evidence="4" key="1">
    <citation type="submission" date="2018-02" db="EMBL/GenBank/DDBJ databases">
        <authorList>
            <person name="Hausmann B."/>
        </authorList>
    </citation>
    <scope>NUCLEOTIDE SEQUENCE [LARGE SCALE GENOMIC DNA]</scope>
    <source>
        <strain evidence="4">Peat soil MAG SbA1</strain>
    </source>
</reference>
<organism evidence="3 4">
    <name type="scientific">Candidatus Sulfotelmatobacter kueseliae</name>
    <dbReference type="NCBI Taxonomy" id="2042962"/>
    <lineage>
        <taxon>Bacteria</taxon>
        <taxon>Pseudomonadati</taxon>
        <taxon>Acidobacteriota</taxon>
        <taxon>Terriglobia</taxon>
        <taxon>Terriglobales</taxon>
        <taxon>Candidatus Korobacteraceae</taxon>
        <taxon>Candidatus Sulfotelmatobacter</taxon>
    </lineage>
</organism>
<dbReference type="Pfam" id="PF00941">
    <property type="entry name" value="FAD_binding_5"/>
    <property type="match status" value="1"/>
</dbReference>
<dbReference type="InterPro" id="IPR051312">
    <property type="entry name" value="Diverse_Substr_Oxidored"/>
</dbReference>
<dbReference type="InterPro" id="IPR036318">
    <property type="entry name" value="FAD-bd_PCMH-like_sf"/>
</dbReference>
<dbReference type="GO" id="GO:0071949">
    <property type="term" value="F:FAD binding"/>
    <property type="evidence" value="ECO:0007669"/>
    <property type="project" value="InterPro"/>
</dbReference>
<dbReference type="EMBL" id="OMOD01000046">
    <property type="protein sequence ID" value="SPF35114.1"/>
    <property type="molecule type" value="Genomic_DNA"/>
</dbReference>
<dbReference type="GO" id="GO:0016491">
    <property type="term" value="F:oxidoreductase activity"/>
    <property type="evidence" value="ECO:0007669"/>
    <property type="project" value="InterPro"/>
</dbReference>
<dbReference type="Gene3D" id="3.30.390.50">
    <property type="entry name" value="CO dehydrogenase flavoprotein, C-terminal domain"/>
    <property type="match status" value="1"/>
</dbReference>
<dbReference type="InterPro" id="IPR016169">
    <property type="entry name" value="FAD-bd_PCMH_sub2"/>
</dbReference>
<dbReference type="AlphaFoldDB" id="A0A2U3K5Z9"/>
<evidence type="ECO:0000313" key="3">
    <source>
        <dbReference type="EMBL" id="SPF35114.1"/>
    </source>
</evidence>
<dbReference type="SUPFAM" id="SSF55447">
    <property type="entry name" value="CO dehydrogenase flavoprotein C-terminal domain-like"/>
    <property type="match status" value="1"/>
</dbReference>
<keyword evidence="1" id="KW-0285">Flavoprotein</keyword>